<dbReference type="PROSITE" id="PS50925">
    <property type="entry name" value="BLUF"/>
    <property type="match status" value="1"/>
</dbReference>
<accession>A0A1T5JLK6</accession>
<dbReference type="InterPro" id="IPR036046">
    <property type="entry name" value="Acylphosphatase-like_dom_sf"/>
</dbReference>
<name>A0A1T5JLK6_9MICO</name>
<dbReference type="STRING" id="123320.SAMN06309945_1665"/>
<dbReference type="SUPFAM" id="SSF54975">
    <property type="entry name" value="Acylphosphatase/BLUF domain-like"/>
    <property type="match status" value="1"/>
</dbReference>
<dbReference type="Gene3D" id="3.30.70.100">
    <property type="match status" value="1"/>
</dbReference>
<reference evidence="2 3" key="1">
    <citation type="submission" date="2017-02" db="EMBL/GenBank/DDBJ databases">
        <authorList>
            <person name="Peterson S.W."/>
        </authorList>
    </citation>
    <scope>NUCLEOTIDE SEQUENCE [LARGE SCALE GENOMIC DNA]</scope>
    <source>
        <strain evidence="2 3">VKM Ac-2059</strain>
    </source>
</reference>
<dbReference type="Pfam" id="PF04940">
    <property type="entry name" value="BLUF"/>
    <property type="match status" value="1"/>
</dbReference>
<evidence type="ECO:0000259" key="1">
    <source>
        <dbReference type="PROSITE" id="PS50925"/>
    </source>
</evidence>
<dbReference type="InterPro" id="IPR007024">
    <property type="entry name" value="BLUF_domain"/>
</dbReference>
<gene>
    <name evidence="2" type="ORF">SAMN06309945_1665</name>
</gene>
<protein>
    <submittedName>
        <fullName evidence="2">Sensors of blue-light using FAD</fullName>
    </submittedName>
</protein>
<evidence type="ECO:0000313" key="3">
    <source>
        <dbReference type="Proteomes" id="UP000190857"/>
    </source>
</evidence>
<dbReference type="Proteomes" id="UP000190857">
    <property type="component" value="Unassembled WGS sequence"/>
</dbReference>
<keyword evidence="3" id="KW-1185">Reference proteome</keyword>
<dbReference type="SMART" id="SM01034">
    <property type="entry name" value="BLUF"/>
    <property type="match status" value="1"/>
</dbReference>
<dbReference type="GO" id="GO:0071949">
    <property type="term" value="F:FAD binding"/>
    <property type="evidence" value="ECO:0007669"/>
    <property type="project" value="InterPro"/>
</dbReference>
<evidence type="ECO:0000313" key="2">
    <source>
        <dbReference type="EMBL" id="SKC52266.1"/>
    </source>
</evidence>
<proteinExistence type="predicted"/>
<dbReference type="EMBL" id="FUZP01000001">
    <property type="protein sequence ID" value="SKC52266.1"/>
    <property type="molecule type" value="Genomic_DNA"/>
</dbReference>
<sequence>MAPETQMVTETDRPTALLSAVYASVATREFSRDQLDDLLRQSRRNNGASDVTGMLLYRDGRFIQVLEGPEKTVRDLLAVIKSDPRHEKVRVLLEEHLTERTFADWTMGYEPIRVPSSPVAPGFRDSFDDLESDDDPTTTRRAIRELTLWFRVRAASGS</sequence>
<feature type="domain" description="BLUF" evidence="1">
    <location>
        <begin position="17"/>
        <end position="108"/>
    </location>
</feature>
<dbReference type="GO" id="GO:0009882">
    <property type="term" value="F:blue light photoreceptor activity"/>
    <property type="evidence" value="ECO:0007669"/>
    <property type="project" value="InterPro"/>
</dbReference>
<dbReference type="AlphaFoldDB" id="A0A1T5JLK6"/>
<organism evidence="2 3">
    <name type="scientific">Okibacterium fritillariae</name>
    <dbReference type="NCBI Taxonomy" id="123320"/>
    <lineage>
        <taxon>Bacteria</taxon>
        <taxon>Bacillati</taxon>
        <taxon>Actinomycetota</taxon>
        <taxon>Actinomycetes</taxon>
        <taxon>Micrococcales</taxon>
        <taxon>Microbacteriaceae</taxon>
        <taxon>Okibacterium</taxon>
    </lineage>
</organism>